<evidence type="ECO:0000256" key="1">
    <source>
        <dbReference type="ARBA" id="ARBA00004123"/>
    </source>
</evidence>
<protein>
    <submittedName>
        <fullName evidence="4">LisH domain-containing protein</fullName>
    </submittedName>
</protein>
<dbReference type="PRINTS" id="PR01743">
    <property type="entry name" value="SSDNABINDING"/>
</dbReference>
<dbReference type="AlphaFoldDB" id="A0A183D3H1"/>
<sequence length="210" mass="21713">LVHNGATKTAESFKGEMLAQNNASKQINIGDAPGFLQNCLFWDLYSAAPERRDTCEASQEAKAFHEYGFMNTAHGVPPPGPAGAPLMNGMHGSHLFPSAAASPLGMGPGPDGLMPAGYYPPRTGQPGPSGSTSQSSPISGVPPSASFAPVPPRYGMPSRNGPPGPAGMPPGAGFPGAGPHMFGEQMRPMQPQRLPPSAGPMRMPTVRRST</sequence>
<dbReference type="GO" id="GO:0005634">
    <property type="term" value="C:nucleus"/>
    <property type="evidence" value="ECO:0007669"/>
    <property type="project" value="UniProtKB-SubCell"/>
</dbReference>
<feature type="compositionally biased region" description="Pro residues" evidence="3">
    <location>
        <begin position="149"/>
        <end position="168"/>
    </location>
</feature>
<dbReference type="GO" id="GO:0003697">
    <property type="term" value="F:single-stranded DNA binding"/>
    <property type="evidence" value="ECO:0007669"/>
    <property type="project" value="InterPro"/>
</dbReference>
<reference evidence="4" key="1">
    <citation type="submission" date="2016-06" db="UniProtKB">
        <authorList>
            <consortium name="WormBaseParasite"/>
        </authorList>
    </citation>
    <scope>IDENTIFICATION</scope>
</reference>
<dbReference type="PANTHER" id="PTHR12610:SF12">
    <property type="entry name" value="SEQUENCE-SPECIFIC SINGLE-STRANDED DNA-BINDING PROTEIN, ISOFORM D"/>
    <property type="match status" value="1"/>
</dbReference>
<keyword evidence="2" id="KW-0539">Nucleus</keyword>
<comment type="subcellular location">
    <subcellularLocation>
        <location evidence="1">Nucleus</location>
    </subcellularLocation>
</comment>
<dbReference type="InterPro" id="IPR008116">
    <property type="entry name" value="SSDP_DNA-bd"/>
</dbReference>
<accession>A0A183D3H1</accession>
<organism evidence="4">
    <name type="scientific">Gongylonema pulchrum</name>
    <dbReference type="NCBI Taxonomy" id="637853"/>
    <lineage>
        <taxon>Eukaryota</taxon>
        <taxon>Metazoa</taxon>
        <taxon>Ecdysozoa</taxon>
        <taxon>Nematoda</taxon>
        <taxon>Chromadorea</taxon>
        <taxon>Rhabditida</taxon>
        <taxon>Spirurina</taxon>
        <taxon>Spiruromorpha</taxon>
        <taxon>Spiruroidea</taxon>
        <taxon>Gongylonematidae</taxon>
        <taxon>Gongylonema</taxon>
    </lineage>
</organism>
<dbReference type="PANTHER" id="PTHR12610">
    <property type="entry name" value="SINGLE STRANDED DNA BINDING PROTEIN"/>
    <property type="match status" value="1"/>
</dbReference>
<proteinExistence type="predicted"/>
<evidence type="ECO:0000256" key="3">
    <source>
        <dbReference type="SAM" id="MobiDB-lite"/>
    </source>
</evidence>
<evidence type="ECO:0000256" key="2">
    <source>
        <dbReference type="ARBA" id="ARBA00023242"/>
    </source>
</evidence>
<feature type="compositionally biased region" description="Low complexity" evidence="3">
    <location>
        <begin position="111"/>
        <end position="148"/>
    </location>
</feature>
<name>A0A183D3H1_9BILA</name>
<dbReference type="GO" id="GO:0045944">
    <property type="term" value="P:positive regulation of transcription by RNA polymerase II"/>
    <property type="evidence" value="ECO:0007669"/>
    <property type="project" value="TreeGrafter"/>
</dbReference>
<evidence type="ECO:0000313" key="4">
    <source>
        <dbReference type="WBParaSite" id="GPUH_0000326701-mRNA-1"/>
    </source>
</evidence>
<feature type="region of interest" description="Disordered" evidence="3">
    <location>
        <begin position="101"/>
        <end position="210"/>
    </location>
</feature>
<dbReference type="WBParaSite" id="GPUH_0000326701-mRNA-1">
    <property type="protein sequence ID" value="GPUH_0000326701-mRNA-1"/>
    <property type="gene ID" value="GPUH_0000326701"/>
</dbReference>